<keyword evidence="6" id="KW-0067">ATP-binding</keyword>
<keyword evidence="4" id="KW-0460">Magnesium</keyword>
<dbReference type="InterPro" id="IPR025753">
    <property type="entry name" value="AAA_N_dom"/>
</dbReference>
<sequence>MDNCFQDHGNNNNGTAVISTVASIAASAMLIRTIVYDYVPHEIINFFNLKFHDMKRFFSSQLTIVIEEFKGVSKNQVYEAAEVYLGSKGTLSAVRVKASKSMEDKNLAFVMDKNQEVCDDYEGVMVRWKLCCEYVASAGNKEHPDDINASLKSEVRSYELTFHMKHRDKIFNSYLPFVLERAKAIREGNMALKLHTIDYDHYWVGEVKFCHPMSFKTLAIDDELKKEIVDDLEKFVNGKEFYKRIGKAWKRGYLLYGPPGTGKSSLIAAMANYLNYDIYDLDLTAVSTNKDLKNLILGMSNRSILVMEDIDCTIKLPNREEEKEDNNNNNKEADKSEDSKVTLSGLLNAIDGLWSCCGEERIIVLTTNHKEKLDPALIRAGRMDMHIHLSYCTFSAFQQLAFNYLGISQHKLFEEIQGLLGKVQVTPAEISGELTKNINSKEPLQELVRFLHSKDMVQEPQEISDLLLFAVIGSRLQELSCYCL</sequence>
<dbReference type="Pfam" id="PF14363">
    <property type="entry name" value="AAA_assoc"/>
    <property type="match status" value="1"/>
</dbReference>
<evidence type="ECO:0000256" key="6">
    <source>
        <dbReference type="RuleBase" id="RU003651"/>
    </source>
</evidence>
<reference evidence="9 10" key="1">
    <citation type="submission" date="2019-01" db="EMBL/GenBank/DDBJ databases">
        <title>Sequencing of cultivated peanut Arachis hypogaea provides insights into genome evolution and oil improvement.</title>
        <authorList>
            <person name="Chen X."/>
        </authorList>
    </citation>
    <scope>NUCLEOTIDE SEQUENCE [LARGE SCALE GENOMIC DNA]</scope>
    <source>
        <strain evidence="10">cv. Fuhuasheng</strain>
        <tissue evidence="9">Leaves</tissue>
    </source>
</reference>
<comment type="similarity">
    <text evidence="2">Belongs to the AAA ATPase family. BCS1 subfamily.</text>
</comment>
<dbReference type="InterPro" id="IPR050747">
    <property type="entry name" value="Mitochondrial_chaperone_BCS1"/>
</dbReference>
<dbReference type="STRING" id="3818.A0A444Y3R6"/>
<dbReference type="InterPro" id="IPR003593">
    <property type="entry name" value="AAA+_ATPase"/>
</dbReference>
<dbReference type="Pfam" id="PF25568">
    <property type="entry name" value="AAA_lid_At3g28540"/>
    <property type="match status" value="1"/>
</dbReference>
<evidence type="ECO:0000256" key="2">
    <source>
        <dbReference type="ARBA" id="ARBA00007448"/>
    </source>
</evidence>
<feature type="region of interest" description="Disordered" evidence="7">
    <location>
        <begin position="318"/>
        <end position="337"/>
    </location>
</feature>
<dbReference type="PANTHER" id="PTHR23070">
    <property type="entry name" value="BCS1 AAA-TYPE ATPASE"/>
    <property type="match status" value="1"/>
</dbReference>
<dbReference type="Pfam" id="PF00004">
    <property type="entry name" value="AAA"/>
    <property type="match status" value="1"/>
</dbReference>
<dbReference type="AlphaFoldDB" id="A0A444Y3R6"/>
<dbReference type="CDD" id="cd19510">
    <property type="entry name" value="RecA-like_BCS1"/>
    <property type="match status" value="1"/>
</dbReference>
<dbReference type="GO" id="GO:0006950">
    <property type="term" value="P:response to stress"/>
    <property type="evidence" value="ECO:0007669"/>
    <property type="project" value="UniProtKB-ARBA"/>
</dbReference>
<name>A0A444Y3R6_ARAHY</name>
<dbReference type="Gene3D" id="6.10.280.40">
    <property type="match status" value="1"/>
</dbReference>
<evidence type="ECO:0000313" key="9">
    <source>
        <dbReference type="EMBL" id="RYQ96560.1"/>
    </source>
</evidence>
<accession>A0A444Y3R6</accession>
<evidence type="ECO:0000256" key="1">
    <source>
        <dbReference type="ARBA" id="ARBA00001946"/>
    </source>
</evidence>
<dbReference type="EMBL" id="SDMP01000018">
    <property type="protein sequence ID" value="RYQ96560.1"/>
    <property type="molecule type" value="Genomic_DNA"/>
</dbReference>
<evidence type="ECO:0000313" key="10">
    <source>
        <dbReference type="Proteomes" id="UP000289738"/>
    </source>
</evidence>
<comment type="cofactor">
    <cofactor evidence="1">
        <name>Mg(2+)</name>
        <dbReference type="ChEBI" id="CHEBI:18420"/>
    </cofactor>
</comment>
<dbReference type="SMART" id="SM00382">
    <property type="entry name" value="AAA"/>
    <property type="match status" value="1"/>
</dbReference>
<keyword evidence="10" id="KW-1185">Reference proteome</keyword>
<feature type="domain" description="AAA+ ATPase" evidence="8">
    <location>
        <begin position="249"/>
        <end position="393"/>
    </location>
</feature>
<dbReference type="Proteomes" id="UP000289738">
    <property type="component" value="Chromosome B08"/>
</dbReference>
<evidence type="ECO:0000256" key="7">
    <source>
        <dbReference type="SAM" id="MobiDB-lite"/>
    </source>
</evidence>
<dbReference type="Gene3D" id="3.40.50.300">
    <property type="entry name" value="P-loop containing nucleotide triphosphate hydrolases"/>
    <property type="match status" value="1"/>
</dbReference>
<dbReference type="InterPro" id="IPR027417">
    <property type="entry name" value="P-loop_NTPase"/>
</dbReference>
<evidence type="ECO:0000256" key="5">
    <source>
        <dbReference type="ARBA" id="ARBA00049360"/>
    </source>
</evidence>
<evidence type="ECO:0000256" key="3">
    <source>
        <dbReference type="ARBA" id="ARBA00022801"/>
    </source>
</evidence>
<organism evidence="9 10">
    <name type="scientific">Arachis hypogaea</name>
    <name type="common">Peanut</name>
    <dbReference type="NCBI Taxonomy" id="3818"/>
    <lineage>
        <taxon>Eukaryota</taxon>
        <taxon>Viridiplantae</taxon>
        <taxon>Streptophyta</taxon>
        <taxon>Embryophyta</taxon>
        <taxon>Tracheophyta</taxon>
        <taxon>Spermatophyta</taxon>
        <taxon>Magnoliopsida</taxon>
        <taxon>eudicotyledons</taxon>
        <taxon>Gunneridae</taxon>
        <taxon>Pentapetalae</taxon>
        <taxon>rosids</taxon>
        <taxon>fabids</taxon>
        <taxon>Fabales</taxon>
        <taxon>Fabaceae</taxon>
        <taxon>Papilionoideae</taxon>
        <taxon>50 kb inversion clade</taxon>
        <taxon>dalbergioids sensu lato</taxon>
        <taxon>Dalbergieae</taxon>
        <taxon>Pterocarpus clade</taxon>
        <taxon>Arachis</taxon>
    </lineage>
</organism>
<dbReference type="GO" id="GO:0005524">
    <property type="term" value="F:ATP binding"/>
    <property type="evidence" value="ECO:0007669"/>
    <property type="project" value="UniProtKB-KW"/>
</dbReference>
<keyword evidence="6" id="KW-0547">Nucleotide-binding</keyword>
<protein>
    <recommendedName>
        <fullName evidence="8">AAA+ ATPase domain-containing protein</fullName>
    </recommendedName>
</protein>
<dbReference type="InterPro" id="IPR058017">
    <property type="entry name" value="At3g28540-like_C"/>
</dbReference>
<comment type="caution">
    <text evidence="9">The sequence shown here is derived from an EMBL/GenBank/DDBJ whole genome shotgun (WGS) entry which is preliminary data.</text>
</comment>
<keyword evidence="3" id="KW-0378">Hydrolase</keyword>
<evidence type="ECO:0000259" key="8">
    <source>
        <dbReference type="SMART" id="SM00382"/>
    </source>
</evidence>
<gene>
    <name evidence="9" type="ORF">Ahy_B08g092350</name>
</gene>
<dbReference type="InterPro" id="IPR003960">
    <property type="entry name" value="ATPase_AAA_CS"/>
</dbReference>
<dbReference type="GO" id="GO:0016887">
    <property type="term" value="F:ATP hydrolysis activity"/>
    <property type="evidence" value="ECO:0007669"/>
    <property type="project" value="InterPro"/>
</dbReference>
<proteinExistence type="inferred from homology"/>
<dbReference type="PROSITE" id="PS00674">
    <property type="entry name" value="AAA"/>
    <property type="match status" value="1"/>
</dbReference>
<comment type="catalytic activity">
    <reaction evidence="5">
        <text>ATP + H2O = ADP + phosphate + H(+)</text>
        <dbReference type="Rhea" id="RHEA:13065"/>
        <dbReference type="ChEBI" id="CHEBI:15377"/>
        <dbReference type="ChEBI" id="CHEBI:15378"/>
        <dbReference type="ChEBI" id="CHEBI:30616"/>
        <dbReference type="ChEBI" id="CHEBI:43474"/>
        <dbReference type="ChEBI" id="CHEBI:456216"/>
    </reaction>
</comment>
<dbReference type="SUPFAM" id="SSF52540">
    <property type="entry name" value="P-loop containing nucleoside triphosphate hydrolases"/>
    <property type="match status" value="1"/>
</dbReference>
<dbReference type="InterPro" id="IPR003959">
    <property type="entry name" value="ATPase_AAA_core"/>
</dbReference>
<evidence type="ECO:0000256" key="4">
    <source>
        <dbReference type="ARBA" id="ARBA00022842"/>
    </source>
</evidence>